<proteinExistence type="predicted"/>
<protein>
    <submittedName>
        <fullName evidence="1">Uncharacterized protein</fullName>
    </submittedName>
</protein>
<keyword evidence="2" id="KW-1185">Reference proteome</keyword>
<dbReference type="EMBL" id="BMAO01038339">
    <property type="protein sequence ID" value="GFR24154.1"/>
    <property type="molecule type" value="Genomic_DNA"/>
</dbReference>
<gene>
    <name evidence="1" type="ORF">TNCT_297341</name>
</gene>
<comment type="caution">
    <text evidence="1">The sequence shown here is derived from an EMBL/GenBank/DDBJ whole genome shotgun (WGS) entry which is preliminary data.</text>
</comment>
<reference evidence="1" key="1">
    <citation type="submission" date="2020-07" db="EMBL/GenBank/DDBJ databases">
        <title>Multicomponent nature underlies the extraordinary mechanical properties of spider dragline silk.</title>
        <authorList>
            <person name="Kono N."/>
            <person name="Nakamura H."/>
            <person name="Mori M."/>
            <person name="Yoshida Y."/>
            <person name="Ohtoshi R."/>
            <person name="Malay A.D."/>
            <person name="Moran D.A.P."/>
            <person name="Tomita M."/>
            <person name="Numata K."/>
            <person name="Arakawa K."/>
        </authorList>
    </citation>
    <scope>NUCLEOTIDE SEQUENCE</scope>
</reference>
<feature type="non-terminal residue" evidence="1">
    <location>
        <position position="1"/>
    </location>
</feature>
<dbReference type="AlphaFoldDB" id="A0A8X6IKW3"/>
<evidence type="ECO:0000313" key="2">
    <source>
        <dbReference type="Proteomes" id="UP000887116"/>
    </source>
</evidence>
<accession>A0A8X6IKW3</accession>
<organism evidence="1 2">
    <name type="scientific">Trichonephila clavata</name>
    <name type="common">Joro spider</name>
    <name type="synonym">Nephila clavata</name>
    <dbReference type="NCBI Taxonomy" id="2740835"/>
    <lineage>
        <taxon>Eukaryota</taxon>
        <taxon>Metazoa</taxon>
        <taxon>Ecdysozoa</taxon>
        <taxon>Arthropoda</taxon>
        <taxon>Chelicerata</taxon>
        <taxon>Arachnida</taxon>
        <taxon>Araneae</taxon>
        <taxon>Araneomorphae</taxon>
        <taxon>Entelegynae</taxon>
        <taxon>Araneoidea</taxon>
        <taxon>Nephilidae</taxon>
        <taxon>Trichonephila</taxon>
    </lineage>
</organism>
<name>A0A8X6IKW3_TRICU</name>
<sequence length="28" mass="3081">MVSIAKSSICLLIICITLTRETTCEKPI</sequence>
<dbReference type="Proteomes" id="UP000887116">
    <property type="component" value="Unassembled WGS sequence"/>
</dbReference>
<evidence type="ECO:0000313" key="1">
    <source>
        <dbReference type="EMBL" id="GFR24154.1"/>
    </source>
</evidence>